<feature type="region of interest" description="Disordered" evidence="1">
    <location>
        <begin position="1"/>
        <end position="32"/>
    </location>
</feature>
<gene>
    <name evidence="2" type="ORF">GOODEAATRI_028216</name>
</gene>
<comment type="caution">
    <text evidence="2">The sequence shown here is derived from an EMBL/GenBank/DDBJ whole genome shotgun (WGS) entry which is preliminary data.</text>
</comment>
<feature type="compositionally biased region" description="Basic and acidic residues" evidence="1">
    <location>
        <begin position="178"/>
        <end position="190"/>
    </location>
</feature>
<evidence type="ECO:0000256" key="1">
    <source>
        <dbReference type="SAM" id="MobiDB-lite"/>
    </source>
</evidence>
<protein>
    <submittedName>
        <fullName evidence="2">Uncharacterized protein</fullName>
    </submittedName>
</protein>
<keyword evidence="3" id="KW-1185">Reference proteome</keyword>
<feature type="region of interest" description="Disordered" evidence="1">
    <location>
        <begin position="159"/>
        <end position="190"/>
    </location>
</feature>
<organism evidence="2 3">
    <name type="scientific">Goodea atripinnis</name>
    <dbReference type="NCBI Taxonomy" id="208336"/>
    <lineage>
        <taxon>Eukaryota</taxon>
        <taxon>Metazoa</taxon>
        <taxon>Chordata</taxon>
        <taxon>Craniata</taxon>
        <taxon>Vertebrata</taxon>
        <taxon>Euteleostomi</taxon>
        <taxon>Actinopterygii</taxon>
        <taxon>Neopterygii</taxon>
        <taxon>Teleostei</taxon>
        <taxon>Neoteleostei</taxon>
        <taxon>Acanthomorphata</taxon>
        <taxon>Ovalentaria</taxon>
        <taxon>Atherinomorphae</taxon>
        <taxon>Cyprinodontiformes</taxon>
        <taxon>Goodeidae</taxon>
        <taxon>Goodea</taxon>
    </lineage>
</organism>
<reference evidence="2 3" key="1">
    <citation type="submission" date="2021-06" db="EMBL/GenBank/DDBJ databases">
        <authorList>
            <person name="Palmer J.M."/>
        </authorList>
    </citation>
    <scope>NUCLEOTIDE SEQUENCE [LARGE SCALE GENOMIC DNA]</scope>
    <source>
        <strain evidence="2 3">GA_2019</strain>
        <tissue evidence="2">Muscle</tissue>
    </source>
</reference>
<dbReference type="Proteomes" id="UP001476798">
    <property type="component" value="Unassembled WGS sequence"/>
</dbReference>
<evidence type="ECO:0000313" key="2">
    <source>
        <dbReference type="EMBL" id="MEQ2189723.1"/>
    </source>
</evidence>
<evidence type="ECO:0000313" key="3">
    <source>
        <dbReference type="Proteomes" id="UP001476798"/>
    </source>
</evidence>
<proteinExistence type="predicted"/>
<dbReference type="SUPFAM" id="SSF52540">
    <property type="entry name" value="P-loop containing nucleoside triphosphate hydrolases"/>
    <property type="match status" value="1"/>
</dbReference>
<accession>A0ABV0Q1P9</accession>
<sequence>MNKKLYDSNDGLRSALTSEAVAGKRRMSPQHEIPARRMKPLRQSTLNHGRSEQNTNIFRVSTWADRYLDSGVSVPMDMAESSVSDYDSDNSYVEILHHSYSCVPSDVELEDDIAVTEEPSLRYRVVLAGDAGAGKSSFLVRLTLNEFKGDIQTTLDKEDAGGRRDYESADMGHSGSGEVHRFLERRLSRK</sequence>
<dbReference type="EMBL" id="JAHRIO010093827">
    <property type="protein sequence ID" value="MEQ2189723.1"/>
    <property type="molecule type" value="Genomic_DNA"/>
</dbReference>
<name>A0ABV0Q1P9_9TELE</name>
<dbReference type="Gene3D" id="3.40.50.300">
    <property type="entry name" value="P-loop containing nucleotide triphosphate hydrolases"/>
    <property type="match status" value="1"/>
</dbReference>
<dbReference type="InterPro" id="IPR027417">
    <property type="entry name" value="P-loop_NTPase"/>
</dbReference>